<keyword evidence="2" id="KW-1185">Reference proteome</keyword>
<evidence type="ECO:0000313" key="1">
    <source>
        <dbReference type="EMBL" id="KAK8600026.1"/>
    </source>
</evidence>
<organism evidence="1 2">
    <name type="scientific">Hibiscus sabdariffa</name>
    <name type="common">roselle</name>
    <dbReference type="NCBI Taxonomy" id="183260"/>
    <lineage>
        <taxon>Eukaryota</taxon>
        <taxon>Viridiplantae</taxon>
        <taxon>Streptophyta</taxon>
        <taxon>Embryophyta</taxon>
        <taxon>Tracheophyta</taxon>
        <taxon>Spermatophyta</taxon>
        <taxon>Magnoliopsida</taxon>
        <taxon>eudicotyledons</taxon>
        <taxon>Gunneridae</taxon>
        <taxon>Pentapetalae</taxon>
        <taxon>rosids</taxon>
        <taxon>malvids</taxon>
        <taxon>Malvales</taxon>
        <taxon>Malvaceae</taxon>
        <taxon>Malvoideae</taxon>
        <taxon>Hibiscus</taxon>
    </lineage>
</organism>
<dbReference type="Proteomes" id="UP001472677">
    <property type="component" value="Unassembled WGS sequence"/>
</dbReference>
<proteinExistence type="predicted"/>
<name>A0ABR2GBR4_9ROSI</name>
<protein>
    <submittedName>
        <fullName evidence="1">Uncharacterized protein</fullName>
    </submittedName>
</protein>
<reference evidence="1 2" key="1">
    <citation type="journal article" date="2024" name="G3 (Bethesda)">
        <title>Genome assembly of Hibiscus sabdariffa L. provides insights into metabolisms of medicinal natural products.</title>
        <authorList>
            <person name="Kim T."/>
        </authorList>
    </citation>
    <scope>NUCLEOTIDE SEQUENCE [LARGE SCALE GENOMIC DNA]</scope>
    <source>
        <strain evidence="1">TK-2024</strain>
        <tissue evidence="1">Old leaves</tissue>
    </source>
</reference>
<sequence length="142" mass="15935">MGDIQPWTGKLDCTSTVSSLTNPEQDCIRFDYAHVNYDGGGGSGRDGDYNDRERRGGHGSFLDQTSDLVSPLRFLFASCLSHLDFWHGLHPSPLQWTLVSQVLKAHAYQGDSLEVDYPFRSESKSLPHGMLILFFDSSNFIF</sequence>
<gene>
    <name evidence="1" type="ORF">V6N12_049886</name>
</gene>
<dbReference type="EMBL" id="JBBPBM010000001">
    <property type="protein sequence ID" value="KAK8600026.1"/>
    <property type="molecule type" value="Genomic_DNA"/>
</dbReference>
<evidence type="ECO:0000313" key="2">
    <source>
        <dbReference type="Proteomes" id="UP001472677"/>
    </source>
</evidence>
<accession>A0ABR2GBR4</accession>
<comment type="caution">
    <text evidence="1">The sequence shown here is derived from an EMBL/GenBank/DDBJ whole genome shotgun (WGS) entry which is preliminary data.</text>
</comment>